<dbReference type="InterPro" id="IPR036249">
    <property type="entry name" value="Thioredoxin-like_sf"/>
</dbReference>
<name>A0AAW0BBS0_9AGAR</name>
<sequence>MLAGIRRGRGSGVRLKPGSQFPLILMSGMLSRVRAGLSAVFSTAPREIPPLPGSVPLHRSYILLNSPTPPSAFPSRYNTKLQRALQAQASNWGGIVNFAHTGYLSGSEDRTSITAFSAVGGSASFPNISLETVDDIARQLMFHSMRQPPPPTSLSGIQPPAYSIQHADELHLYVCTHGARDCRCGDMGGKVFQALEEELDRRRRAEPLGPAKGVFVGQVGHVGGHVYAANILVFPHGDWLGLVTPDDVPSVLDAILSTERRPLTATDPAISPRFWRGRMGLTKKEQISLHSQSETK</sequence>
<dbReference type="AlphaFoldDB" id="A0AAW0BBS0"/>
<accession>A0AAW0BBS0</accession>
<dbReference type="EMBL" id="JAWWNJ010000036">
    <property type="protein sequence ID" value="KAK7023120.1"/>
    <property type="molecule type" value="Genomic_DNA"/>
</dbReference>
<organism evidence="1 2">
    <name type="scientific">Favolaschia claudopus</name>
    <dbReference type="NCBI Taxonomy" id="2862362"/>
    <lineage>
        <taxon>Eukaryota</taxon>
        <taxon>Fungi</taxon>
        <taxon>Dikarya</taxon>
        <taxon>Basidiomycota</taxon>
        <taxon>Agaricomycotina</taxon>
        <taxon>Agaricomycetes</taxon>
        <taxon>Agaricomycetidae</taxon>
        <taxon>Agaricales</taxon>
        <taxon>Marasmiineae</taxon>
        <taxon>Mycenaceae</taxon>
        <taxon>Favolaschia</taxon>
    </lineage>
</organism>
<dbReference type="CDD" id="cd03062">
    <property type="entry name" value="TRX_Fd_Sucrase"/>
    <property type="match status" value="1"/>
</dbReference>
<dbReference type="Gene3D" id="3.40.30.10">
    <property type="entry name" value="Glutaredoxin"/>
    <property type="match status" value="1"/>
</dbReference>
<dbReference type="Pfam" id="PF06999">
    <property type="entry name" value="Suc_Fer-like"/>
    <property type="match status" value="1"/>
</dbReference>
<keyword evidence="2" id="KW-1185">Reference proteome</keyword>
<dbReference type="Proteomes" id="UP001362999">
    <property type="component" value="Unassembled WGS sequence"/>
</dbReference>
<proteinExistence type="predicted"/>
<comment type="caution">
    <text evidence="1">The sequence shown here is derived from an EMBL/GenBank/DDBJ whole genome shotgun (WGS) entry which is preliminary data.</text>
</comment>
<dbReference type="PANTHER" id="PTHR31902">
    <property type="entry name" value="ACTIN PATCHES DISTAL PROTEIN 1"/>
    <property type="match status" value="1"/>
</dbReference>
<evidence type="ECO:0000313" key="1">
    <source>
        <dbReference type="EMBL" id="KAK7023120.1"/>
    </source>
</evidence>
<protein>
    <submittedName>
        <fullName evidence="1">Altered inheritance of mitochondria protein 32</fullName>
    </submittedName>
</protein>
<dbReference type="SUPFAM" id="SSF52833">
    <property type="entry name" value="Thioredoxin-like"/>
    <property type="match status" value="1"/>
</dbReference>
<reference evidence="1 2" key="1">
    <citation type="journal article" date="2024" name="J Genomics">
        <title>Draft genome sequencing and assembly of Favolaschia claudopus CIRM-BRFM 2984 isolated from oak limbs.</title>
        <authorList>
            <person name="Navarro D."/>
            <person name="Drula E."/>
            <person name="Chaduli D."/>
            <person name="Cazenave R."/>
            <person name="Ahrendt S."/>
            <person name="Wang J."/>
            <person name="Lipzen A."/>
            <person name="Daum C."/>
            <person name="Barry K."/>
            <person name="Grigoriev I.V."/>
            <person name="Favel A."/>
            <person name="Rosso M.N."/>
            <person name="Martin F."/>
        </authorList>
    </citation>
    <scope>NUCLEOTIDE SEQUENCE [LARGE SCALE GENOMIC DNA]</scope>
    <source>
        <strain evidence="1 2">CIRM-BRFM 2984</strain>
    </source>
</reference>
<gene>
    <name evidence="1" type="ORF">R3P38DRAFT_2957620</name>
</gene>
<dbReference type="InterPro" id="IPR009737">
    <property type="entry name" value="Aim32/Apd1-like"/>
</dbReference>
<evidence type="ECO:0000313" key="2">
    <source>
        <dbReference type="Proteomes" id="UP001362999"/>
    </source>
</evidence>